<protein>
    <recommendedName>
        <fullName evidence="4">Polycystin cation channel PKD1/PKD2 domain-containing protein</fullName>
    </recommendedName>
</protein>
<gene>
    <name evidence="2" type="ORF">M9Y10_043498</name>
</gene>
<evidence type="ECO:0000313" key="3">
    <source>
        <dbReference type="Proteomes" id="UP001470230"/>
    </source>
</evidence>
<organism evidence="2 3">
    <name type="scientific">Tritrichomonas musculus</name>
    <dbReference type="NCBI Taxonomy" id="1915356"/>
    <lineage>
        <taxon>Eukaryota</taxon>
        <taxon>Metamonada</taxon>
        <taxon>Parabasalia</taxon>
        <taxon>Tritrichomonadida</taxon>
        <taxon>Tritrichomonadidae</taxon>
        <taxon>Tritrichomonas</taxon>
    </lineage>
</organism>
<proteinExistence type="predicted"/>
<dbReference type="Proteomes" id="UP001470230">
    <property type="component" value="Unassembled WGS sequence"/>
</dbReference>
<evidence type="ECO:0008006" key="4">
    <source>
        <dbReference type="Google" id="ProtNLM"/>
    </source>
</evidence>
<feature type="transmembrane region" description="Helical" evidence="1">
    <location>
        <begin position="368"/>
        <end position="396"/>
    </location>
</feature>
<dbReference type="PANTHER" id="PTHR12127">
    <property type="entry name" value="MUCOLIPIN"/>
    <property type="match status" value="1"/>
</dbReference>
<feature type="transmembrane region" description="Helical" evidence="1">
    <location>
        <begin position="337"/>
        <end position="356"/>
    </location>
</feature>
<reference evidence="2 3" key="1">
    <citation type="submission" date="2024-04" db="EMBL/GenBank/DDBJ databases">
        <title>Tritrichomonas musculus Genome.</title>
        <authorList>
            <person name="Alves-Ferreira E."/>
            <person name="Grigg M."/>
            <person name="Lorenzi H."/>
            <person name="Galac M."/>
        </authorList>
    </citation>
    <scope>NUCLEOTIDE SEQUENCE [LARGE SCALE GENOMIC DNA]</scope>
    <source>
        <strain evidence="2 3">EAF2021</strain>
    </source>
</reference>
<comment type="caution">
    <text evidence="2">The sequence shown here is derived from an EMBL/GenBank/DDBJ whole genome shotgun (WGS) entry which is preliminary data.</text>
</comment>
<feature type="transmembrane region" description="Helical" evidence="1">
    <location>
        <begin position="307"/>
        <end position="331"/>
    </location>
</feature>
<keyword evidence="1" id="KW-1133">Transmembrane helix</keyword>
<sequence>MQFYKHGNAEHANLSLNLGGLESQDQTHIMIRKLKRYNTTIRPYKEYRNWARGFQIPWLCFFECAIMILYFFYGFLYQRSIIDFSVDFSKAVNDYFLSDLGFSVEDDGKISVNVPIYFKSQFIEIANETGYRFLNFQDEIPCSNQFYSENILYVHFEYQRPESSEIIIEDYNFSKSNASQLYGVIKSCSENIPETSMSSTYYIERNFTSRLEIIKLTVFSDFTFDKRSRIITMKSHHKRIPNYTSIEVSLLITNPLILTLIVIIILSITCIIFNIHYIRSTYIYSKKKAVNNFQDPKKKFSSKFDRWSIFSMFCHILTIVASITTTINSFYYDKSVIPISMILMSLSSFSHSILLLRYLKLKSQTMIIVNVATIGIIKIFEFFVGCMCVFIGYLILGSCLFGTYDTTFRSFIDSAECLLAVIHGDSIQTMFNAAEFRPDLSEWFGIIYWGLWIFFSLTIMFNISISIFEEVLTKEIYKTAKKAEENIHAEETARDQFTITLPFSYRKVY</sequence>
<dbReference type="EMBL" id="JAPFFF010000008">
    <property type="protein sequence ID" value="KAK8884388.1"/>
    <property type="molecule type" value="Genomic_DNA"/>
</dbReference>
<feature type="transmembrane region" description="Helical" evidence="1">
    <location>
        <begin position="56"/>
        <end position="76"/>
    </location>
</feature>
<evidence type="ECO:0000313" key="2">
    <source>
        <dbReference type="EMBL" id="KAK8884388.1"/>
    </source>
</evidence>
<feature type="transmembrane region" description="Helical" evidence="1">
    <location>
        <begin position="256"/>
        <end position="278"/>
    </location>
</feature>
<dbReference type="InterPro" id="IPR039031">
    <property type="entry name" value="Mucolipin"/>
</dbReference>
<dbReference type="PANTHER" id="PTHR12127:SF7">
    <property type="entry name" value="SD02261P"/>
    <property type="match status" value="1"/>
</dbReference>
<evidence type="ECO:0000256" key="1">
    <source>
        <dbReference type="SAM" id="Phobius"/>
    </source>
</evidence>
<keyword evidence="1" id="KW-0472">Membrane</keyword>
<feature type="transmembrane region" description="Helical" evidence="1">
    <location>
        <begin position="446"/>
        <end position="468"/>
    </location>
</feature>
<keyword evidence="1" id="KW-0812">Transmembrane</keyword>
<keyword evidence="3" id="KW-1185">Reference proteome</keyword>
<name>A0ABR2K0V9_9EUKA</name>
<accession>A0ABR2K0V9</accession>